<comment type="catalytic activity">
    <reaction evidence="1">
        <text>ATP + protein L-histidine = ADP + protein N-phospho-L-histidine.</text>
        <dbReference type="EC" id="2.7.13.3"/>
    </reaction>
</comment>
<dbReference type="FunFam" id="3.30.565.10:FF:000006">
    <property type="entry name" value="Sensor histidine kinase WalK"/>
    <property type="match status" value="1"/>
</dbReference>
<evidence type="ECO:0000256" key="4">
    <source>
        <dbReference type="ARBA" id="ARBA00022679"/>
    </source>
</evidence>
<dbReference type="InterPro" id="IPR003594">
    <property type="entry name" value="HATPase_dom"/>
</dbReference>
<evidence type="ECO:0000256" key="5">
    <source>
        <dbReference type="ARBA" id="ARBA00022777"/>
    </source>
</evidence>
<organism evidence="9 10">
    <name type="scientific">Alkalidesulfovibrio alkalitolerans DSM 16529</name>
    <dbReference type="NCBI Taxonomy" id="1121439"/>
    <lineage>
        <taxon>Bacteria</taxon>
        <taxon>Pseudomonadati</taxon>
        <taxon>Thermodesulfobacteriota</taxon>
        <taxon>Desulfovibrionia</taxon>
        <taxon>Desulfovibrionales</taxon>
        <taxon>Desulfovibrionaceae</taxon>
        <taxon>Alkalidesulfovibrio</taxon>
    </lineage>
</organism>
<dbReference type="SUPFAM" id="SSF47384">
    <property type="entry name" value="Homodimeric domain of signal transducing histidine kinase"/>
    <property type="match status" value="1"/>
</dbReference>
<dbReference type="Pfam" id="PF00512">
    <property type="entry name" value="HisKA"/>
    <property type="match status" value="1"/>
</dbReference>
<dbReference type="AlphaFoldDB" id="S7T709"/>
<dbReference type="OrthoDB" id="9762798at2"/>
<dbReference type="PANTHER" id="PTHR43711">
    <property type="entry name" value="TWO-COMPONENT HISTIDINE KINASE"/>
    <property type="match status" value="1"/>
</dbReference>
<dbReference type="SMART" id="SM00388">
    <property type="entry name" value="HisKA"/>
    <property type="match status" value="1"/>
</dbReference>
<dbReference type="RefSeq" id="WP_020887405.1">
    <property type="nucleotide sequence ID" value="NZ_ATHI01000027.1"/>
</dbReference>
<gene>
    <name evidence="9" type="ORF">dsat_0708</name>
</gene>
<keyword evidence="6" id="KW-0902">Two-component regulatory system</keyword>
<dbReference type="InterPro" id="IPR035965">
    <property type="entry name" value="PAS-like_dom_sf"/>
</dbReference>
<dbReference type="EMBL" id="ATHI01000027">
    <property type="protein sequence ID" value="EPR32356.1"/>
    <property type="molecule type" value="Genomic_DNA"/>
</dbReference>
<dbReference type="InterPro" id="IPR003661">
    <property type="entry name" value="HisK_dim/P_dom"/>
</dbReference>
<keyword evidence="4" id="KW-0808">Transferase</keyword>
<dbReference type="SUPFAM" id="SSF55785">
    <property type="entry name" value="PYP-like sensor domain (PAS domain)"/>
    <property type="match status" value="1"/>
</dbReference>
<sequence length="464" mass="50848">MPRLSDEDERATARARLMGLGETSGRKSYYPELQSRLAELERFRALLDQSSDTILLVDGKTGHVVDVSGAADTLGARRERLVGRLVDSLLTPKGASRLRRALVKGRGLVPLDTEASRLVIDGRPAPPLEANVRVVNFGDRKYAIVACRDVTAQVEARREVEKAKAELERRVQERTMELTAANALLQEAVREHKDAEQRFRAARDLAEEASRAKTEFLSVVSHELRTPLTAVRGFAQIIVKQLGRNVAPLAQENQAAARSLGQILENLDIIILESHRLSGLIDDLLDFSRLESGRVDFVCEAVDLGNVLTRAVQATESLFHEADVPLDIFVPSDLPRVAGDADRLMQVVVNLLSNAVKFTGKGGKVSCEAWAGSEHVLISVSDTGEGIPEEFLERIFDKFVQAGDPLTGRPKGTGLGLAISRQIVERHGGHIWAESRAGQGSTFYFNIPTISDQSSLKCDHGRES</sequence>
<dbReference type="PRINTS" id="PR00344">
    <property type="entry name" value="BCTRLSENSOR"/>
</dbReference>
<dbReference type="InterPro" id="IPR050736">
    <property type="entry name" value="Sensor_HK_Regulatory"/>
</dbReference>
<dbReference type="Gene3D" id="3.30.450.20">
    <property type="entry name" value="PAS domain"/>
    <property type="match status" value="1"/>
</dbReference>
<dbReference type="InterPro" id="IPR000014">
    <property type="entry name" value="PAS"/>
</dbReference>
<evidence type="ECO:0000313" key="10">
    <source>
        <dbReference type="Proteomes" id="UP000014975"/>
    </source>
</evidence>
<dbReference type="CDD" id="cd16922">
    <property type="entry name" value="HATPase_EvgS-ArcB-TorS-like"/>
    <property type="match status" value="1"/>
</dbReference>
<evidence type="ECO:0000256" key="7">
    <source>
        <dbReference type="SAM" id="Coils"/>
    </source>
</evidence>
<dbReference type="InterPro" id="IPR036097">
    <property type="entry name" value="HisK_dim/P_sf"/>
</dbReference>
<protein>
    <recommendedName>
        <fullName evidence="2">histidine kinase</fullName>
        <ecNumber evidence="2">2.7.13.3</ecNumber>
    </recommendedName>
</protein>
<proteinExistence type="predicted"/>
<feature type="coiled-coil region" evidence="7">
    <location>
        <begin position="150"/>
        <end position="212"/>
    </location>
</feature>
<dbReference type="EC" id="2.7.13.3" evidence="2"/>
<evidence type="ECO:0000256" key="6">
    <source>
        <dbReference type="ARBA" id="ARBA00023012"/>
    </source>
</evidence>
<dbReference type="PROSITE" id="PS50109">
    <property type="entry name" value="HIS_KIN"/>
    <property type="match status" value="1"/>
</dbReference>
<reference evidence="9 10" key="1">
    <citation type="journal article" date="2013" name="Genome Announc.">
        <title>Draft genome sequences for three mercury-methylating, sulfate-reducing bacteria.</title>
        <authorList>
            <person name="Brown S.D."/>
            <person name="Hurt R.A.Jr."/>
            <person name="Gilmour C.C."/>
            <person name="Elias D.A."/>
        </authorList>
    </citation>
    <scope>NUCLEOTIDE SEQUENCE [LARGE SCALE GENOMIC DNA]</scope>
    <source>
        <strain evidence="9 10">DSM 16529</strain>
    </source>
</reference>
<name>S7T709_9BACT</name>
<dbReference type="PATRIC" id="fig|1121439.3.peg.2068"/>
<dbReference type="Proteomes" id="UP000014975">
    <property type="component" value="Unassembled WGS sequence"/>
</dbReference>
<evidence type="ECO:0000256" key="1">
    <source>
        <dbReference type="ARBA" id="ARBA00000085"/>
    </source>
</evidence>
<keyword evidence="10" id="KW-1185">Reference proteome</keyword>
<dbReference type="PANTHER" id="PTHR43711:SF30">
    <property type="entry name" value="HISTIDINE KINASE"/>
    <property type="match status" value="1"/>
</dbReference>
<feature type="domain" description="Histidine kinase" evidence="8">
    <location>
        <begin position="219"/>
        <end position="451"/>
    </location>
</feature>
<evidence type="ECO:0000259" key="8">
    <source>
        <dbReference type="PROSITE" id="PS50109"/>
    </source>
</evidence>
<dbReference type="Gene3D" id="3.30.565.10">
    <property type="entry name" value="Histidine kinase-like ATPase, C-terminal domain"/>
    <property type="match status" value="1"/>
</dbReference>
<dbReference type="GO" id="GO:0000155">
    <property type="term" value="F:phosphorelay sensor kinase activity"/>
    <property type="evidence" value="ECO:0007669"/>
    <property type="project" value="InterPro"/>
</dbReference>
<dbReference type="NCBIfam" id="TIGR00229">
    <property type="entry name" value="sensory_box"/>
    <property type="match status" value="1"/>
</dbReference>
<dbReference type="Pfam" id="PF02518">
    <property type="entry name" value="HATPase_c"/>
    <property type="match status" value="1"/>
</dbReference>
<comment type="caution">
    <text evidence="9">The sequence shown here is derived from an EMBL/GenBank/DDBJ whole genome shotgun (WGS) entry which is preliminary data.</text>
</comment>
<dbReference type="InterPro" id="IPR004358">
    <property type="entry name" value="Sig_transdc_His_kin-like_C"/>
</dbReference>
<evidence type="ECO:0000256" key="3">
    <source>
        <dbReference type="ARBA" id="ARBA00022553"/>
    </source>
</evidence>
<dbReference type="Gene3D" id="1.10.287.130">
    <property type="match status" value="1"/>
</dbReference>
<dbReference type="InterPro" id="IPR005467">
    <property type="entry name" value="His_kinase_dom"/>
</dbReference>
<evidence type="ECO:0000256" key="2">
    <source>
        <dbReference type="ARBA" id="ARBA00012438"/>
    </source>
</evidence>
<keyword evidence="3" id="KW-0597">Phosphoprotein</keyword>
<keyword evidence="5 9" id="KW-0418">Kinase</keyword>
<dbReference type="CDD" id="cd00082">
    <property type="entry name" value="HisKA"/>
    <property type="match status" value="1"/>
</dbReference>
<dbReference type="STRING" id="1121439.dsat_0708"/>
<dbReference type="eggNOG" id="COG2205">
    <property type="taxonomic scope" value="Bacteria"/>
</dbReference>
<evidence type="ECO:0000313" key="9">
    <source>
        <dbReference type="EMBL" id="EPR32356.1"/>
    </source>
</evidence>
<accession>S7T709</accession>
<dbReference type="InterPro" id="IPR036890">
    <property type="entry name" value="HATPase_C_sf"/>
</dbReference>
<dbReference type="SUPFAM" id="SSF55874">
    <property type="entry name" value="ATPase domain of HSP90 chaperone/DNA topoisomerase II/histidine kinase"/>
    <property type="match status" value="1"/>
</dbReference>
<keyword evidence="7" id="KW-0175">Coiled coil</keyword>
<dbReference type="SMART" id="SM00387">
    <property type="entry name" value="HATPase_c"/>
    <property type="match status" value="1"/>
</dbReference>